<reference evidence="1" key="1">
    <citation type="submission" date="2021-06" db="EMBL/GenBank/DDBJ databases">
        <authorList>
            <person name="Kallberg Y."/>
            <person name="Tangrot J."/>
            <person name="Rosling A."/>
        </authorList>
    </citation>
    <scope>NUCLEOTIDE SEQUENCE</scope>
    <source>
        <strain evidence="1">CL356</strain>
    </source>
</reference>
<proteinExistence type="predicted"/>
<accession>A0ACA9PR39</accession>
<protein>
    <submittedName>
        <fullName evidence="1">6140_t:CDS:1</fullName>
    </submittedName>
</protein>
<organism evidence="1 2">
    <name type="scientific">Acaulospora colombiana</name>
    <dbReference type="NCBI Taxonomy" id="27376"/>
    <lineage>
        <taxon>Eukaryota</taxon>
        <taxon>Fungi</taxon>
        <taxon>Fungi incertae sedis</taxon>
        <taxon>Mucoromycota</taxon>
        <taxon>Glomeromycotina</taxon>
        <taxon>Glomeromycetes</taxon>
        <taxon>Diversisporales</taxon>
        <taxon>Acaulosporaceae</taxon>
        <taxon>Acaulospora</taxon>
    </lineage>
</organism>
<feature type="non-terminal residue" evidence="1">
    <location>
        <position position="1"/>
    </location>
</feature>
<keyword evidence="2" id="KW-1185">Reference proteome</keyword>
<name>A0ACA9PR39_9GLOM</name>
<dbReference type="EMBL" id="CAJVPT010038284">
    <property type="protein sequence ID" value="CAG8719745.1"/>
    <property type="molecule type" value="Genomic_DNA"/>
</dbReference>
<evidence type="ECO:0000313" key="2">
    <source>
        <dbReference type="Proteomes" id="UP000789525"/>
    </source>
</evidence>
<dbReference type="Proteomes" id="UP000789525">
    <property type="component" value="Unassembled WGS sequence"/>
</dbReference>
<gene>
    <name evidence="1" type="ORF">ACOLOM_LOCUS11078</name>
</gene>
<feature type="non-terminal residue" evidence="1">
    <location>
        <position position="381"/>
    </location>
</feature>
<comment type="caution">
    <text evidence="1">The sequence shown here is derived from an EMBL/GenBank/DDBJ whole genome shotgun (WGS) entry which is preliminary data.</text>
</comment>
<sequence length="381" mass="41691">SLSKKATSFSIPITSLKFPPITTLSFSNARSRDWDDVLTGHAEESFARTWSVGNKKLGKFSFSTIDEGSKTGAIASRGVVKAVHVTACGNFGLAAGSTGTIQLWSMQSGLKRKSFVLGPAPEEVDTRFQLSVGGTGKGGKGRSVTGLTTDALNKVLVVGTLDGTLNFFNFHSKQLEETQVLPSSIVSLLLHRESNLLAVVCDDLTIRMFDLETRRLVREFSGFKGRILDIVVIRTFDIPSGQLIDAFRTPSIANSVSFSPTGDFLATSHVDSVGIYLWANRAQYTEVSWRSSREVEQDVQQDAVMPTLQGTEEEEGQWNGSDLKSSRHSTDPLALEGLRNLGIIESLDIFKRPQETKGDLIELTLLPRARWQTLLHLDVIG</sequence>
<evidence type="ECO:0000313" key="1">
    <source>
        <dbReference type="EMBL" id="CAG8719745.1"/>
    </source>
</evidence>